<reference evidence="2" key="1">
    <citation type="submission" date="2016-04" db="EMBL/GenBank/DDBJ databases">
        <authorList>
            <person name="Evans L.H."/>
            <person name="Alamgir A."/>
            <person name="Owens N."/>
            <person name="Weber N.D."/>
            <person name="Virtaneva K."/>
            <person name="Barbian K."/>
            <person name="Babar A."/>
            <person name="Rosenke K."/>
        </authorList>
    </citation>
    <scope>NUCLEOTIDE SEQUENCE [LARGE SCALE GENOMIC DNA]</scope>
    <source>
        <strain evidence="2">CBS 101.48</strain>
    </source>
</reference>
<dbReference type="EMBL" id="LT554361">
    <property type="protein sequence ID" value="SAM04364.1"/>
    <property type="molecule type" value="Genomic_DNA"/>
</dbReference>
<keyword evidence="3" id="KW-1185">Reference proteome</keyword>
<evidence type="ECO:0000256" key="1">
    <source>
        <dbReference type="SAM" id="MobiDB-lite"/>
    </source>
</evidence>
<feature type="compositionally biased region" description="Basic residues" evidence="1">
    <location>
        <begin position="110"/>
        <end position="122"/>
    </location>
</feature>
<protein>
    <submittedName>
        <fullName evidence="2">Uncharacterized protein</fullName>
    </submittedName>
</protein>
<name>A0A163JYB8_ABSGL</name>
<evidence type="ECO:0000313" key="2">
    <source>
        <dbReference type="EMBL" id="SAM04364.1"/>
    </source>
</evidence>
<organism evidence="2">
    <name type="scientific">Absidia glauca</name>
    <name type="common">Pin mould</name>
    <dbReference type="NCBI Taxonomy" id="4829"/>
    <lineage>
        <taxon>Eukaryota</taxon>
        <taxon>Fungi</taxon>
        <taxon>Fungi incertae sedis</taxon>
        <taxon>Mucoromycota</taxon>
        <taxon>Mucoromycotina</taxon>
        <taxon>Mucoromycetes</taxon>
        <taxon>Mucorales</taxon>
        <taxon>Cunninghamellaceae</taxon>
        <taxon>Absidia</taxon>
    </lineage>
</organism>
<accession>A0A163JYB8</accession>
<sequence length="122" mass="12744">MPQRSKKNKNAKKKAPTPTSVDTAPRTVDSAPTLSPPVQSAIDSVVASHSLDVQAILASTAPKDQKPAAPAPPASPPLDHTTAPEPAYLPKSSAAPQPLPKSDAPPPIRKDKHLSKKKCIIL</sequence>
<evidence type="ECO:0000313" key="3">
    <source>
        <dbReference type="Proteomes" id="UP000078561"/>
    </source>
</evidence>
<proteinExistence type="predicted"/>
<feature type="compositionally biased region" description="Basic residues" evidence="1">
    <location>
        <begin position="1"/>
        <end position="15"/>
    </location>
</feature>
<dbReference type="AlphaFoldDB" id="A0A163JYB8"/>
<dbReference type="Proteomes" id="UP000078561">
    <property type="component" value="Unassembled WGS sequence"/>
</dbReference>
<gene>
    <name evidence="2" type="primary">ABSGL_10225.1 scaffold 11814</name>
</gene>
<dbReference type="InParanoid" id="A0A163JYB8"/>
<feature type="compositionally biased region" description="Pro residues" evidence="1">
    <location>
        <begin position="97"/>
        <end position="107"/>
    </location>
</feature>
<feature type="region of interest" description="Disordered" evidence="1">
    <location>
        <begin position="1"/>
        <end position="37"/>
    </location>
</feature>
<feature type="region of interest" description="Disordered" evidence="1">
    <location>
        <begin position="57"/>
        <end position="122"/>
    </location>
</feature>